<accession>X0YJ52</accession>
<dbReference type="AlphaFoldDB" id="X0YJ52"/>
<evidence type="ECO:0000313" key="1">
    <source>
        <dbReference type="EMBL" id="GAG47167.1"/>
    </source>
</evidence>
<proteinExistence type="predicted"/>
<reference evidence="1" key="1">
    <citation type="journal article" date="2014" name="Front. Microbiol.">
        <title>High frequency of phylogenetically diverse reductive dehalogenase-homologous genes in deep subseafloor sedimentary metagenomes.</title>
        <authorList>
            <person name="Kawai M."/>
            <person name="Futagami T."/>
            <person name="Toyoda A."/>
            <person name="Takaki Y."/>
            <person name="Nishi S."/>
            <person name="Hori S."/>
            <person name="Arai W."/>
            <person name="Tsubouchi T."/>
            <person name="Morono Y."/>
            <person name="Uchiyama I."/>
            <person name="Ito T."/>
            <person name="Fujiyama A."/>
            <person name="Inagaki F."/>
            <person name="Takami H."/>
        </authorList>
    </citation>
    <scope>NUCLEOTIDE SEQUENCE</scope>
    <source>
        <strain evidence="1">Expedition CK06-06</strain>
    </source>
</reference>
<protein>
    <submittedName>
        <fullName evidence="1">Uncharacterized protein</fullName>
    </submittedName>
</protein>
<organism evidence="1">
    <name type="scientific">marine sediment metagenome</name>
    <dbReference type="NCBI Taxonomy" id="412755"/>
    <lineage>
        <taxon>unclassified sequences</taxon>
        <taxon>metagenomes</taxon>
        <taxon>ecological metagenomes</taxon>
    </lineage>
</organism>
<feature type="non-terminal residue" evidence="1">
    <location>
        <position position="1"/>
    </location>
</feature>
<sequence length="66" mass="7625">KKEFIKKKVSKKQIQSILGRGFKYIGIGIPYGQSGIVLKKEIKDKIMEDSKKLIREGESYLKQLLK</sequence>
<comment type="caution">
    <text evidence="1">The sequence shown here is derived from an EMBL/GenBank/DDBJ whole genome shotgun (WGS) entry which is preliminary data.</text>
</comment>
<name>X0YJ52_9ZZZZ</name>
<dbReference type="EMBL" id="BARS01050301">
    <property type="protein sequence ID" value="GAG47167.1"/>
    <property type="molecule type" value="Genomic_DNA"/>
</dbReference>
<gene>
    <name evidence="1" type="ORF">S01H1_75119</name>
</gene>